<reference evidence="1 2" key="1">
    <citation type="submission" date="2019-12" db="EMBL/GenBank/DDBJ databases">
        <authorList>
            <person name="Huq M.A."/>
        </authorList>
    </citation>
    <scope>NUCLEOTIDE SEQUENCE [LARGE SCALE GENOMIC DNA]</scope>
    <source>
        <strain evidence="1 2">MAH-18</strain>
    </source>
</reference>
<evidence type="ECO:0000313" key="1">
    <source>
        <dbReference type="EMBL" id="MVQ48556.1"/>
    </source>
</evidence>
<dbReference type="Gene3D" id="3.40.50.2000">
    <property type="entry name" value="Glycogen Phosphorylase B"/>
    <property type="match status" value="2"/>
</dbReference>
<comment type="caution">
    <text evidence="1">The sequence shown here is derived from an EMBL/GenBank/DDBJ whole genome shotgun (WGS) entry which is preliminary data.</text>
</comment>
<keyword evidence="1" id="KW-0808">Transferase</keyword>
<accession>A0A6L6XPN3</accession>
<sequence length="301" mass="31121">MTVHVVRPEGVDDPARPSGGNVYDRRVIDGLGAVEHASMATVPDGAMVLVDGLLAGPELVEEAARVRLVELVHMPRAEEWEGAVLRAAAGVVCTSRWTRALLVEQHALDPDRVVVAEPGVDPAPLTPGSPTGTALLCVGAVTRLKGYDVLAAALGTLGDLPWSCRGVGSTAIEPGFASGLDPVVRLTGPLPRAELDATYAEADLVVLASRAETYGMVVTEALARGVPVVASDVGGVREALGGGGVLVPPDDADALAAALRRWLTDAGHRAALRDAARERRDALTGWDRTTALVAEALAAAR</sequence>
<dbReference type="CDD" id="cd03801">
    <property type="entry name" value="GT4_PimA-like"/>
    <property type="match status" value="1"/>
</dbReference>
<dbReference type="InterPro" id="IPR050194">
    <property type="entry name" value="Glycosyltransferase_grp1"/>
</dbReference>
<protein>
    <submittedName>
        <fullName evidence="1">Glycosyltransferase</fullName>
    </submittedName>
</protein>
<dbReference type="EMBL" id="WSEK01000004">
    <property type="protein sequence ID" value="MVQ48556.1"/>
    <property type="molecule type" value="Genomic_DNA"/>
</dbReference>
<dbReference type="PANTHER" id="PTHR45947:SF3">
    <property type="entry name" value="SULFOQUINOVOSYL TRANSFERASE SQD2"/>
    <property type="match status" value="1"/>
</dbReference>
<keyword evidence="2" id="KW-1185">Reference proteome</keyword>
<dbReference type="RefSeq" id="WP_181644942.1">
    <property type="nucleotide sequence ID" value="NZ_WSEK01000004.1"/>
</dbReference>
<evidence type="ECO:0000313" key="2">
    <source>
        <dbReference type="Proteomes" id="UP000473525"/>
    </source>
</evidence>
<organism evidence="1 2">
    <name type="scientific">Nocardioides agri</name>
    <dbReference type="NCBI Taxonomy" id="2682843"/>
    <lineage>
        <taxon>Bacteria</taxon>
        <taxon>Bacillati</taxon>
        <taxon>Actinomycetota</taxon>
        <taxon>Actinomycetes</taxon>
        <taxon>Propionibacteriales</taxon>
        <taxon>Nocardioidaceae</taxon>
        <taxon>Nocardioides</taxon>
    </lineage>
</organism>
<dbReference type="AlphaFoldDB" id="A0A6L6XPN3"/>
<gene>
    <name evidence="1" type="ORF">GON03_05140</name>
</gene>
<dbReference type="Pfam" id="PF13692">
    <property type="entry name" value="Glyco_trans_1_4"/>
    <property type="match status" value="1"/>
</dbReference>
<dbReference type="PANTHER" id="PTHR45947">
    <property type="entry name" value="SULFOQUINOVOSYL TRANSFERASE SQD2"/>
    <property type="match status" value="1"/>
</dbReference>
<dbReference type="SUPFAM" id="SSF53756">
    <property type="entry name" value="UDP-Glycosyltransferase/glycogen phosphorylase"/>
    <property type="match status" value="1"/>
</dbReference>
<name>A0A6L6XPN3_9ACTN</name>
<dbReference type="GO" id="GO:0016758">
    <property type="term" value="F:hexosyltransferase activity"/>
    <property type="evidence" value="ECO:0007669"/>
    <property type="project" value="TreeGrafter"/>
</dbReference>
<proteinExistence type="predicted"/>
<dbReference type="Proteomes" id="UP000473525">
    <property type="component" value="Unassembled WGS sequence"/>
</dbReference>